<dbReference type="RefSeq" id="WP_216962295.1">
    <property type="nucleotide sequence ID" value="NZ_JAHOPB010000001.1"/>
</dbReference>
<reference evidence="3 4" key="1">
    <citation type="submission" date="2021-06" db="EMBL/GenBank/DDBJ databases">
        <authorList>
            <person name="Lee D.H."/>
        </authorList>
    </citation>
    <scope>NUCLEOTIDE SEQUENCE [LARGE SCALE GENOMIC DNA]</scope>
    <source>
        <strain evidence="3 4">MMS21-HV4-11</strain>
    </source>
</reference>
<name>A0ABS6IL05_9HYPH</name>
<feature type="region of interest" description="Disordered" evidence="1">
    <location>
        <begin position="267"/>
        <end position="286"/>
    </location>
</feature>
<sequence length="286" mass="31522">MSGLHPYANARIGLATMHEKERALGPAFRRVLGAEIVAVPELDTDTLGTFSGEVPRPDVLVETSLLKAELAFRTMDVNCAVASEGSYGPIDRVPLISCGVEILAFVDRERGLRLVDTFPTRHSSWRLSRFRAGDPARLIVLRAMGFPRYGVFVACSSDMDHPVKGLATEEEVIATMDREAERSTEGLAVLYSDMRAHRNPTRMKVLRAAGWQLARRLQCLCPKCRTPGFGRIESRRGLPCEACGDPTHWIDFEIDGCSVCGHVETHPRKDGRKTAPKLSCGSCRTA</sequence>
<comment type="caution">
    <text evidence="3">The sequence shown here is derived from an EMBL/GenBank/DDBJ whole genome shotgun (WGS) entry which is preliminary data.</text>
</comment>
<dbReference type="EMBL" id="JAHOPB010000001">
    <property type="protein sequence ID" value="MBU8875287.1"/>
    <property type="molecule type" value="Genomic_DNA"/>
</dbReference>
<keyword evidence="4" id="KW-1185">Reference proteome</keyword>
<accession>A0ABS6IL05</accession>
<evidence type="ECO:0000259" key="2">
    <source>
        <dbReference type="Pfam" id="PF20376"/>
    </source>
</evidence>
<dbReference type="Pfam" id="PF20376">
    <property type="entry name" value="DUF6671"/>
    <property type="match status" value="1"/>
</dbReference>
<dbReference type="InterPro" id="IPR046612">
    <property type="entry name" value="DUF6671"/>
</dbReference>
<organism evidence="3 4">
    <name type="scientific">Reyranella humidisoli</name>
    <dbReference type="NCBI Taxonomy" id="2849149"/>
    <lineage>
        <taxon>Bacteria</taxon>
        <taxon>Pseudomonadati</taxon>
        <taxon>Pseudomonadota</taxon>
        <taxon>Alphaproteobacteria</taxon>
        <taxon>Hyphomicrobiales</taxon>
        <taxon>Reyranellaceae</taxon>
        <taxon>Reyranella</taxon>
    </lineage>
</organism>
<feature type="domain" description="DUF6671" evidence="2">
    <location>
        <begin position="68"/>
        <end position="281"/>
    </location>
</feature>
<proteinExistence type="predicted"/>
<dbReference type="Proteomes" id="UP000727907">
    <property type="component" value="Unassembled WGS sequence"/>
</dbReference>
<gene>
    <name evidence="3" type="ORF">KQ910_16050</name>
</gene>
<protein>
    <recommendedName>
        <fullName evidence="2">DUF6671 domain-containing protein</fullName>
    </recommendedName>
</protein>
<evidence type="ECO:0000313" key="4">
    <source>
        <dbReference type="Proteomes" id="UP000727907"/>
    </source>
</evidence>
<evidence type="ECO:0000313" key="3">
    <source>
        <dbReference type="EMBL" id="MBU8875287.1"/>
    </source>
</evidence>
<evidence type="ECO:0000256" key="1">
    <source>
        <dbReference type="SAM" id="MobiDB-lite"/>
    </source>
</evidence>